<dbReference type="Gramene" id="PNW70965">
    <property type="protein sequence ID" value="PNW70965"/>
    <property type="gene ID" value="CHLRE_17g740750v5"/>
</dbReference>
<evidence type="ECO:0000313" key="4">
    <source>
        <dbReference type="Proteomes" id="UP000006906"/>
    </source>
</evidence>
<dbReference type="InParanoid" id="A0A2K3CRQ9"/>
<feature type="compositionally biased region" description="Low complexity" evidence="2">
    <location>
        <begin position="534"/>
        <end position="548"/>
    </location>
</feature>
<dbReference type="PANTHER" id="PTHR13402">
    <property type="entry name" value="RGPR-RELATED"/>
    <property type="match status" value="1"/>
</dbReference>
<feature type="region of interest" description="Disordered" evidence="2">
    <location>
        <begin position="1523"/>
        <end position="1544"/>
    </location>
</feature>
<keyword evidence="1" id="KW-0175">Coiled coil</keyword>
<feature type="compositionally biased region" description="Low complexity" evidence="2">
    <location>
        <begin position="237"/>
        <end position="254"/>
    </location>
</feature>
<feature type="region of interest" description="Disordered" evidence="2">
    <location>
        <begin position="394"/>
        <end position="418"/>
    </location>
</feature>
<dbReference type="OrthoDB" id="551451at2759"/>
<dbReference type="PANTHER" id="PTHR13402:SF6">
    <property type="entry name" value="SECRETORY 16, ISOFORM I"/>
    <property type="match status" value="1"/>
</dbReference>
<proteinExistence type="predicted"/>
<evidence type="ECO:0000256" key="2">
    <source>
        <dbReference type="SAM" id="MobiDB-lite"/>
    </source>
</evidence>
<dbReference type="KEGG" id="cre:CHLRE_17g740750v5"/>
<gene>
    <name evidence="3" type="ORF">CHLRE_17g740750v5</name>
</gene>
<organism evidence="3 4">
    <name type="scientific">Chlamydomonas reinhardtii</name>
    <name type="common">Chlamydomonas smithii</name>
    <dbReference type="NCBI Taxonomy" id="3055"/>
    <lineage>
        <taxon>Eukaryota</taxon>
        <taxon>Viridiplantae</taxon>
        <taxon>Chlorophyta</taxon>
        <taxon>core chlorophytes</taxon>
        <taxon>Chlorophyceae</taxon>
        <taxon>CS clade</taxon>
        <taxon>Chlamydomonadales</taxon>
        <taxon>Chlamydomonadaceae</taxon>
        <taxon>Chlamydomonas</taxon>
    </lineage>
</organism>
<protein>
    <submittedName>
        <fullName evidence="3">Uncharacterized protein</fullName>
    </submittedName>
</protein>
<dbReference type="Proteomes" id="UP000006906">
    <property type="component" value="Chromosome 17"/>
</dbReference>
<name>A0A2K3CRQ9_CHLRE</name>
<keyword evidence="4" id="KW-1185">Reference proteome</keyword>
<feature type="region of interest" description="Disordered" evidence="2">
    <location>
        <begin position="522"/>
        <end position="548"/>
    </location>
</feature>
<sequence length="1574" mass="159572">MSSQPGPEGQAKQATSPFSLFKPISWAKGGKKVKQAKLGEENNMYYHPELKRWVERGKEDEAAAEAAGPPPPPVLSGGSIAHPGGSVVHKRSLSQRYVLQSNLSVSSMGSLTGSLSQTDLAGMAGQGGGDPAAGSFSRTPSGYNSTGPSPPLSGSGLPPSVFAPGANTGASAGPAANFFVPAPPQRSPSTGFFVPPAPVPQAAGGDGDGEVEAQGETGEQQFEHSEAGATEISLGQALPAAPADAEADADSAMPVSAAREPSYGHSLSFSDALRVDSQQLDSPNGVVGPRPLPEPGAEADGGLPVPHGFEPGLRSVEHGHSDGGAAVSLYNGIAPGAEVEAEADGQTPPALQSLDEAQFAEHEAGAAAEAEQQLQTDGGSSGGAVAMAVDGYAGQEASTSTDPADAASATPASASPGDAASQYYYQQYAYLYQYALSQGYAEADAVTYAQYYATQYAQQYTQQAPAGQLGEGEGQQEQQEQQQEVAIGLQVVSGGDAEGGEGQEAAADGSGWEVELPELAVGSATAVEEPEPEAPQQQDQKQEEQVQQVAMEVEQAYAHEAVATTAAPGQQQEEQDEQPLVFTPAPLPEDLTAAACAAAQHHQSAVTAAVAAAAAAATAAAASQPAQPEAAQRGAPASATVSAPHVAAASGGVSTAPQVQLLGRLGKLASSAVTSLGASAAAAAAAVAAPSAPSSALSLSALGLVGSFGELSSDDFDCIMHPGDPAKLDGPLPWELPEHLRHGATGRKLLALCSNWQRENPGKHYTPALLQQLLEAGAAQEQEQGGEGNDAAAVAAEAAADGLVVVASSDVALAAEGGCGSRGANVAEDASAAEPEAGDGLSSYERACRLSQFGLPATELLQPHKPQQPAAPALQTPKQMQALTHSVAVQQQQQQQQLDQVAEPAASAVEFAVAQEARTQAPSRQVPLQVDIVMALQAAVTQSPGELPTPTSARSDDPFSGTEHLPRSYYTQHQQHHEQQQDVQEEAVGGSSVEKSPQRVYAGAAALGLEEMSEEERELEEVASPGTVPVQLAALGEEEAADFFAHLGEEPAAEVQPELSTAAAVEAEAAEEPAAAAASTPAYVVEEPEYVVEEPAADVIEEPAVEAAEPVAPAAAAAAAAAIDSVVAALEQLRSSAAATADSEGESAEERTALLQQIHASLASATAALAGMGVDISALAALAGAAPVAATSPDHTPGPGHKRPRKDDSPATPTRPTVVSGTVDAVETPLLAPGPMLVRGAEGDDVATPALVSVPGPGERFQQLGRALSNARADVAQSQPQPPAVVVSLNVVAAPEVDVSVLEARVRGEERQAWESKLAAVVDSERDAASLVIASVEQQRDELQSRLGGAEAALAEAEAGRSGLVAQLEVEAAARRGLEERVAGAEAAAEEARRAAAEARAEAEAARAAAAAAEAERDAMSVELAAERTERESLAAALSAAREESSSLRSRYKARFAALSSELEATRGSLCDLQSEHDELLLCLGQESTKVEALAGAVREAGGDPEPIIEAIEAEYETMGLGGGGGSGADSEAADVGAGEEQEAAAQEVAAAEAALLGGGEGWDCAELELEGAV</sequence>
<feature type="compositionally biased region" description="Polar residues" evidence="2">
    <location>
        <begin position="1211"/>
        <end position="1220"/>
    </location>
</feature>
<dbReference type="EMBL" id="CM008978">
    <property type="protein sequence ID" value="PNW70965.1"/>
    <property type="molecule type" value="Genomic_DNA"/>
</dbReference>
<feature type="region of interest" description="Disordered" evidence="2">
    <location>
        <begin position="107"/>
        <end position="321"/>
    </location>
</feature>
<feature type="coiled-coil region" evidence="1">
    <location>
        <begin position="1326"/>
        <end position="1444"/>
    </location>
</feature>
<feature type="compositionally biased region" description="Polar residues" evidence="2">
    <location>
        <begin position="107"/>
        <end position="119"/>
    </location>
</feature>
<evidence type="ECO:0000313" key="3">
    <source>
        <dbReference type="EMBL" id="PNW70965.1"/>
    </source>
</evidence>
<feature type="compositionally biased region" description="Low complexity" evidence="2">
    <location>
        <begin position="365"/>
        <end position="382"/>
    </location>
</feature>
<accession>A0A2K3CRQ9</accession>
<dbReference type="GeneID" id="66057171"/>
<feature type="region of interest" description="Disordered" evidence="2">
    <location>
        <begin position="941"/>
        <end position="997"/>
    </location>
</feature>
<dbReference type="STRING" id="3055.A0A2K3CRQ9"/>
<feature type="region of interest" description="Disordered" evidence="2">
    <location>
        <begin position="56"/>
        <end position="87"/>
    </location>
</feature>
<feature type="region of interest" description="Disordered" evidence="2">
    <location>
        <begin position="1189"/>
        <end position="1223"/>
    </location>
</feature>
<feature type="compositionally biased region" description="Polar residues" evidence="2">
    <location>
        <begin position="941"/>
        <end position="953"/>
    </location>
</feature>
<feature type="region of interest" description="Disordered" evidence="2">
    <location>
        <begin position="360"/>
        <end position="382"/>
    </location>
</feature>
<evidence type="ECO:0000256" key="1">
    <source>
        <dbReference type="SAM" id="Coils"/>
    </source>
</evidence>
<reference evidence="3 4" key="1">
    <citation type="journal article" date="2007" name="Science">
        <title>The Chlamydomonas genome reveals the evolution of key animal and plant functions.</title>
        <authorList>
            <person name="Merchant S.S."/>
            <person name="Prochnik S.E."/>
            <person name="Vallon O."/>
            <person name="Harris E.H."/>
            <person name="Karpowicz S.J."/>
            <person name="Witman G.B."/>
            <person name="Terry A."/>
            <person name="Salamov A."/>
            <person name="Fritz-Laylin L.K."/>
            <person name="Marechal-Drouard L."/>
            <person name="Marshall W.F."/>
            <person name="Qu L.H."/>
            <person name="Nelson D.R."/>
            <person name="Sanderfoot A.A."/>
            <person name="Spalding M.H."/>
            <person name="Kapitonov V.V."/>
            <person name="Ren Q."/>
            <person name="Ferris P."/>
            <person name="Lindquist E."/>
            <person name="Shapiro H."/>
            <person name="Lucas S.M."/>
            <person name="Grimwood J."/>
            <person name="Schmutz J."/>
            <person name="Cardol P."/>
            <person name="Cerutti H."/>
            <person name="Chanfreau G."/>
            <person name="Chen C.L."/>
            <person name="Cognat V."/>
            <person name="Croft M.T."/>
            <person name="Dent R."/>
            <person name="Dutcher S."/>
            <person name="Fernandez E."/>
            <person name="Fukuzawa H."/>
            <person name="Gonzalez-Ballester D."/>
            <person name="Gonzalez-Halphen D."/>
            <person name="Hallmann A."/>
            <person name="Hanikenne M."/>
            <person name="Hippler M."/>
            <person name="Inwood W."/>
            <person name="Jabbari K."/>
            <person name="Kalanon M."/>
            <person name="Kuras R."/>
            <person name="Lefebvre P.A."/>
            <person name="Lemaire S.D."/>
            <person name="Lobanov A.V."/>
            <person name="Lohr M."/>
            <person name="Manuell A."/>
            <person name="Meier I."/>
            <person name="Mets L."/>
            <person name="Mittag M."/>
            <person name="Mittelmeier T."/>
            <person name="Moroney J.V."/>
            <person name="Moseley J."/>
            <person name="Napoli C."/>
            <person name="Nedelcu A.M."/>
            <person name="Niyogi K."/>
            <person name="Novoselov S.V."/>
            <person name="Paulsen I.T."/>
            <person name="Pazour G."/>
            <person name="Purton S."/>
            <person name="Ral J.P."/>
            <person name="Riano-Pachon D.M."/>
            <person name="Riekhof W."/>
            <person name="Rymarquis L."/>
            <person name="Schroda M."/>
            <person name="Stern D."/>
            <person name="Umen J."/>
            <person name="Willows R."/>
            <person name="Wilson N."/>
            <person name="Zimmer S.L."/>
            <person name="Allmer J."/>
            <person name="Balk J."/>
            <person name="Bisova K."/>
            <person name="Chen C.J."/>
            <person name="Elias M."/>
            <person name="Gendler K."/>
            <person name="Hauser C."/>
            <person name="Lamb M.R."/>
            <person name="Ledford H."/>
            <person name="Long J.C."/>
            <person name="Minagawa J."/>
            <person name="Page M.D."/>
            <person name="Pan J."/>
            <person name="Pootakham W."/>
            <person name="Roje S."/>
            <person name="Rose A."/>
            <person name="Stahlberg E."/>
            <person name="Terauchi A.M."/>
            <person name="Yang P."/>
            <person name="Ball S."/>
            <person name="Bowler C."/>
            <person name="Dieckmann C.L."/>
            <person name="Gladyshev V.N."/>
            <person name="Green P."/>
            <person name="Jorgensen R."/>
            <person name="Mayfield S."/>
            <person name="Mueller-Roeber B."/>
            <person name="Rajamani S."/>
            <person name="Sayre R.T."/>
            <person name="Brokstein P."/>
            <person name="Dubchak I."/>
            <person name="Goodstein D."/>
            <person name="Hornick L."/>
            <person name="Huang Y.W."/>
            <person name="Jhaveri J."/>
            <person name="Luo Y."/>
            <person name="Martinez D."/>
            <person name="Ngau W.C."/>
            <person name="Otillar B."/>
            <person name="Poliakov A."/>
            <person name="Porter A."/>
            <person name="Szajkowski L."/>
            <person name="Werner G."/>
            <person name="Zhou K."/>
            <person name="Grigoriev I.V."/>
            <person name="Rokhsar D.S."/>
            <person name="Grossman A.R."/>
        </authorList>
    </citation>
    <scope>NUCLEOTIDE SEQUENCE [LARGE SCALE GENOMIC DNA]</scope>
    <source>
        <strain evidence="4">CC-503</strain>
    </source>
</reference>
<dbReference type="RefSeq" id="XP_042915101.1">
    <property type="nucleotide sequence ID" value="XM_043072642.1"/>
</dbReference>